<accession>A0AA49JEP7</accession>
<dbReference type="GO" id="GO:0047631">
    <property type="term" value="F:ADP-ribose diphosphatase activity"/>
    <property type="evidence" value="ECO:0007669"/>
    <property type="project" value="TreeGrafter"/>
</dbReference>
<dbReference type="InterPro" id="IPR004843">
    <property type="entry name" value="Calcineurin-like_PHP"/>
</dbReference>
<sequence length="280" mass="31741">MPQQNPSFSFGVVADVQYCDCPPSPVRFYRNSTDKLQECLNTLNELNLAFTLDAGDLIDRDSSSFTTILQTYNSSKHRVYRTLGNHDYSVAPEELAHVPSMVGLNPAGYYDFVHQDWRFIVLNGNEMSLFANRPASTAYQKAELMLNELQEQGAPNAQEWNGGVSQQQLMWLQQQLRAARSANQKVIVMGHYPLYPEDPHNLWNAREVITLLEQSGNVRAYFNGHNHAGNYGQKKGIHYLNFKGMVDTPDQNTFAAIHVHTDHLEVQGFGREDSRELGFS</sequence>
<dbReference type="Gene3D" id="3.60.21.10">
    <property type="match status" value="1"/>
</dbReference>
<dbReference type="GO" id="GO:0047734">
    <property type="term" value="F:CDP-glycerol diphosphatase activity"/>
    <property type="evidence" value="ECO:0007669"/>
    <property type="project" value="TreeGrafter"/>
</dbReference>
<dbReference type="SUPFAM" id="SSF56300">
    <property type="entry name" value="Metallo-dependent phosphatases"/>
    <property type="match status" value="1"/>
</dbReference>
<dbReference type="Pfam" id="PF00149">
    <property type="entry name" value="Metallophos"/>
    <property type="match status" value="1"/>
</dbReference>
<dbReference type="EMBL" id="CP120682">
    <property type="protein sequence ID" value="WKN34150.1"/>
    <property type="molecule type" value="Genomic_DNA"/>
</dbReference>
<dbReference type="AlphaFoldDB" id="A0AA49JEP7"/>
<dbReference type="PANTHER" id="PTHR16509">
    <property type="match status" value="1"/>
</dbReference>
<dbReference type="GO" id="GO:0008663">
    <property type="term" value="F:2',3'-cyclic-nucleotide 2'-phosphodiesterase activity"/>
    <property type="evidence" value="ECO:0007669"/>
    <property type="project" value="TreeGrafter"/>
</dbReference>
<dbReference type="InterPro" id="IPR029052">
    <property type="entry name" value="Metallo-depent_PP-like"/>
</dbReference>
<reference evidence="2" key="1">
    <citation type="journal article" date="2023" name="Comput. Struct. Biotechnol. J.">
        <title>Discovery of a novel marine Bacteroidetes with a rich repertoire of carbohydrate-active enzymes.</title>
        <authorList>
            <person name="Chen B."/>
            <person name="Liu G."/>
            <person name="Chen Q."/>
            <person name="Wang H."/>
            <person name="Liu L."/>
            <person name="Tang K."/>
        </authorList>
    </citation>
    <scope>NUCLEOTIDE SEQUENCE</scope>
    <source>
        <strain evidence="2">TK19036</strain>
    </source>
</reference>
<gene>
    <name evidence="2" type="ORF">K4G66_17365</name>
</gene>
<protein>
    <submittedName>
        <fullName evidence="2">Metallophosphoesterase</fullName>
    </submittedName>
</protein>
<proteinExistence type="predicted"/>
<feature type="domain" description="Calcineurin-like phosphoesterase" evidence="1">
    <location>
        <begin position="9"/>
        <end position="228"/>
    </location>
</feature>
<dbReference type="PANTHER" id="PTHR16509:SF8">
    <property type="entry name" value="MANGANESE-DEPENDENT ADP-RIBOSE_CDP-ALCOHOL DIPHOSPHATASE"/>
    <property type="match status" value="1"/>
</dbReference>
<dbReference type="GO" id="GO:0030145">
    <property type="term" value="F:manganese ion binding"/>
    <property type="evidence" value="ECO:0007669"/>
    <property type="project" value="TreeGrafter"/>
</dbReference>
<evidence type="ECO:0000259" key="1">
    <source>
        <dbReference type="Pfam" id="PF00149"/>
    </source>
</evidence>
<name>A0AA49JEP7_9BACT</name>
<organism evidence="2">
    <name type="scientific">Roseihalotalea indica</name>
    <dbReference type="NCBI Taxonomy" id="2867963"/>
    <lineage>
        <taxon>Bacteria</taxon>
        <taxon>Pseudomonadati</taxon>
        <taxon>Bacteroidota</taxon>
        <taxon>Cytophagia</taxon>
        <taxon>Cytophagales</taxon>
        <taxon>Catalimonadaceae</taxon>
        <taxon>Roseihalotalea</taxon>
    </lineage>
</organism>
<evidence type="ECO:0000313" key="2">
    <source>
        <dbReference type="EMBL" id="WKN34150.1"/>
    </source>
</evidence>
<reference evidence="2" key="2">
    <citation type="journal article" date="2024" name="Antonie Van Leeuwenhoek">
        <title>Roseihalotalea indica gen. nov., sp. nov., a halophilic Bacteroidetes from mesopelagic Southwest Indian Ocean with higher carbohydrate metabolic potential.</title>
        <authorList>
            <person name="Chen B."/>
            <person name="Zhang M."/>
            <person name="Lin D."/>
            <person name="Ye J."/>
            <person name="Tang K."/>
        </authorList>
    </citation>
    <scope>NUCLEOTIDE SEQUENCE</scope>
    <source>
        <strain evidence="2">TK19036</strain>
    </source>
</reference>